<dbReference type="AlphaFoldDB" id="B2WC62"/>
<feature type="repeat" description="WD" evidence="1">
    <location>
        <begin position="558"/>
        <end position="590"/>
    </location>
</feature>
<keyword evidence="1" id="KW-0853">WD repeat</keyword>
<dbReference type="InterPro" id="IPR001680">
    <property type="entry name" value="WD40_rpt"/>
</dbReference>
<organism evidence="3 4">
    <name type="scientific">Pyrenophora tritici-repentis (strain Pt-1C-BFP)</name>
    <name type="common">Wheat tan spot fungus</name>
    <name type="synonym">Drechslera tritici-repentis</name>
    <dbReference type="NCBI Taxonomy" id="426418"/>
    <lineage>
        <taxon>Eukaryota</taxon>
        <taxon>Fungi</taxon>
        <taxon>Dikarya</taxon>
        <taxon>Ascomycota</taxon>
        <taxon>Pezizomycotina</taxon>
        <taxon>Dothideomycetes</taxon>
        <taxon>Pleosporomycetidae</taxon>
        <taxon>Pleosporales</taxon>
        <taxon>Pleosporineae</taxon>
        <taxon>Pleosporaceae</taxon>
        <taxon>Pyrenophora</taxon>
    </lineage>
</organism>
<dbReference type="EMBL" id="DS231622">
    <property type="protein sequence ID" value="EDU50490.1"/>
    <property type="molecule type" value="Genomic_DNA"/>
</dbReference>
<feature type="region of interest" description="Disordered" evidence="2">
    <location>
        <begin position="76"/>
        <end position="131"/>
    </location>
</feature>
<dbReference type="OMA" id="DAFACAW"/>
<dbReference type="HOGENOM" id="CLU_010671_2_2_1"/>
<feature type="compositionally biased region" description="Acidic residues" evidence="2">
    <location>
        <begin position="190"/>
        <end position="200"/>
    </location>
</feature>
<dbReference type="PROSITE" id="PS50082">
    <property type="entry name" value="WD_REPEATS_2"/>
    <property type="match status" value="1"/>
</dbReference>
<dbReference type="Pfam" id="PF00400">
    <property type="entry name" value="WD40"/>
    <property type="match status" value="1"/>
</dbReference>
<evidence type="ECO:0000313" key="3">
    <source>
        <dbReference type="EMBL" id="EDU50490.1"/>
    </source>
</evidence>
<dbReference type="Proteomes" id="UP000001471">
    <property type="component" value="Unassembled WGS sequence"/>
</dbReference>
<feature type="region of interest" description="Disordered" evidence="2">
    <location>
        <begin position="1"/>
        <end position="20"/>
    </location>
</feature>
<evidence type="ECO:0000313" key="4">
    <source>
        <dbReference type="Proteomes" id="UP000001471"/>
    </source>
</evidence>
<dbReference type="STRING" id="426418.B2WC62"/>
<dbReference type="PROSITE" id="PS50294">
    <property type="entry name" value="WD_REPEATS_REGION"/>
    <property type="match status" value="1"/>
</dbReference>
<accession>B2WC62</accession>
<sequence length="737" mass="81278">MTAAAGSMRRPTGVDEGLGAWDQVYISDKKRPFRPTEAGASPSRLQPDASRSPAANSPLKVWQLRPHTLSWTCLPSASSHAAPRRPHRSLKEGGPASELSAGQRASMASTTTPHDTTPLPPPHDCPVHGDWLQSPNALAAAVNLASLSDTRPSTGQAEQGHGEDDDDDSGGISLADYQQFMETMPNPDPLGEDSEEEEHEDGPVDVQIHDFLSQAHPAYAPYNALEILDLSSIAHHTSTAYFPPSPVFMTHLSNADPALEPPPSLHEPQLSIVDKTAFCPITSYFHHFFDTTKPLVPGLDLCQVPKFVDRDDLKGDCYDYQGIDWEARKTSRSAVREAREEFESDRLPQCLKQHIPPTANTDDFFQFKRISTTPRAFIPHFQLRNIITATSRNDIFFAQGHRVWRTDAEGTEADAIVDLSKHINPDASITTVASHDNVLIAGAFEGEYAITNLASTYGSPFTFGRTSDFATDTKSQIVNHLHLFASRRTYTPQAVLCSNDHRLRVLDCETNTFTHSFLYPAAVNCSATSPNGRMRVVVGDFQETLITNAETGQPFETLNSHTDDAFACAWADDGIHVATAAQDSTIVVWDARYWDKPLTVMKSELSVPRSLHFSPIGSGPRVLVAAEADDYINVINAQTWESKQVFDFFGPVGGVTFTPDGQSLFISNGERRFGGIIELERTGWAEKTGRRKSWDHAVWDDVVTDWVHDDALHDHGGVLPGKMERQRRHVDLSDVVV</sequence>
<dbReference type="SUPFAM" id="SSF50978">
    <property type="entry name" value="WD40 repeat-like"/>
    <property type="match status" value="1"/>
</dbReference>
<dbReference type="InterPro" id="IPR036322">
    <property type="entry name" value="WD40_repeat_dom_sf"/>
</dbReference>
<feature type="region of interest" description="Disordered" evidence="2">
    <location>
        <begin position="149"/>
        <end position="202"/>
    </location>
</feature>
<dbReference type="OrthoDB" id="20669at2759"/>
<gene>
    <name evidence="3" type="ORF">PTRG_07571</name>
</gene>
<evidence type="ECO:0000256" key="2">
    <source>
        <dbReference type="SAM" id="MobiDB-lite"/>
    </source>
</evidence>
<dbReference type="Gene3D" id="2.130.10.10">
    <property type="entry name" value="YVTN repeat-like/Quinoprotein amine dehydrogenase"/>
    <property type="match status" value="1"/>
</dbReference>
<proteinExistence type="predicted"/>
<dbReference type="PANTHER" id="PTHR43991">
    <property type="entry name" value="WD REPEAT PROTEIN (AFU_ORTHOLOGUE AFUA_8G05640)-RELATED"/>
    <property type="match status" value="1"/>
</dbReference>
<dbReference type="InterPro" id="IPR015943">
    <property type="entry name" value="WD40/YVTN_repeat-like_dom_sf"/>
</dbReference>
<protein>
    <submittedName>
        <fullName evidence="3">WD domain containing protein</fullName>
    </submittedName>
</protein>
<dbReference type="InParanoid" id="B2WC62"/>
<dbReference type="PANTHER" id="PTHR43991:SF12">
    <property type="entry name" value="WD REPEAT PROTEIN (AFU_ORTHOLOGUE AFUA_8G05640)"/>
    <property type="match status" value="1"/>
</dbReference>
<name>B2WC62_PYRTR</name>
<feature type="region of interest" description="Disordered" evidence="2">
    <location>
        <begin position="27"/>
        <end position="58"/>
    </location>
</feature>
<reference evidence="4" key="1">
    <citation type="journal article" date="2013" name="G3 (Bethesda)">
        <title>Comparative genomics of a plant-pathogenic fungus, Pyrenophora tritici-repentis, reveals transduplication and the impact of repeat elements on pathogenicity and population divergence.</title>
        <authorList>
            <person name="Manning V.A."/>
            <person name="Pandelova I."/>
            <person name="Dhillon B."/>
            <person name="Wilhelm L.J."/>
            <person name="Goodwin S.B."/>
            <person name="Berlin A.M."/>
            <person name="Figueroa M."/>
            <person name="Freitag M."/>
            <person name="Hane J.K."/>
            <person name="Henrissat B."/>
            <person name="Holman W.H."/>
            <person name="Kodira C.D."/>
            <person name="Martin J."/>
            <person name="Oliver R.P."/>
            <person name="Robbertse B."/>
            <person name="Schackwitz W."/>
            <person name="Schwartz D.C."/>
            <person name="Spatafora J.W."/>
            <person name="Turgeon B.G."/>
            <person name="Yandava C."/>
            <person name="Young S."/>
            <person name="Zhou S."/>
            <person name="Zeng Q."/>
            <person name="Grigoriev I.V."/>
            <person name="Ma L.-J."/>
            <person name="Ciuffetti L.M."/>
        </authorList>
    </citation>
    <scope>NUCLEOTIDE SEQUENCE [LARGE SCALE GENOMIC DNA]</scope>
    <source>
        <strain evidence="4">Pt-1C-BFP</strain>
    </source>
</reference>
<dbReference type="eggNOG" id="ENOG502QPI7">
    <property type="taxonomic scope" value="Eukaryota"/>
</dbReference>
<evidence type="ECO:0000256" key="1">
    <source>
        <dbReference type="PROSITE-ProRule" id="PRU00221"/>
    </source>
</evidence>
<dbReference type="SMART" id="SM00320">
    <property type="entry name" value="WD40"/>
    <property type="match status" value="1"/>
</dbReference>